<evidence type="ECO:0000256" key="5">
    <source>
        <dbReference type="ARBA" id="ARBA00022692"/>
    </source>
</evidence>
<feature type="transmembrane region" description="Helical" evidence="13">
    <location>
        <begin position="12"/>
        <end position="33"/>
    </location>
</feature>
<evidence type="ECO:0000256" key="1">
    <source>
        <dbReference type="ARBA" id="ARBA00004651"/>
    </source>
</evidence>
<dbReference type="GO" id="GO:0005886">
    <property type="term" value="C:plasma membrane"/>
    <property type="evidence" value="ECO:0007669"/>
    <property type="project" value="UniProtKB-SubCell"/>
</dbReference>
<keyword evidence="6" id="KW-0677">Repeat</keyword>
<evidence type="ECO:0000256" key="3">
    <source>
        <dbReference type="ARBA" id="ARBA00022516"/>
    </source>
</evidence>
<evidence type="ECO:0000256" key="7">
    <source>
        <dbReference type="ARBA" id="ARBA00022989"/>
    </source>
</evidence>
<keyword evidence="5 13" id="KW-0812">Transmembrane</keyword>
<comment type="caution">
    <text evidence="15">The sequence shown here is derived from an EMBL/GenBank/DDBJ whole genome shotgun (WGS) entry which is preliminary data.</text>
</comment>
<dbReference type="OrthoDB" id="9762009at2"/>
<proteinExistence type="predicted"/>
<dbReference type="CDD" id="cd09160">
    <property type="entry name" value="PLDc_SMU_988_like_2"/>
    <property type="match status" value="1"/>
</dbReference>
<feature type="domain" description="PLD phosphodiesterase" evidence="14">
    <location>
        <begin position="244"/>
        <end position="271"/>
    </location>
</feature>
<evidence type="ECO:0000256" key="12">
    <source>
        <dbReference type="NCBIfam" id="TIGR04265"/>
    </source>
</evidence>
<evidence type="ECO:0000313" key="16">
    <source>
        <dbReference type="Proteomes" id="UP000186705"/>
    </source>
</evidence>
<dbReference type="InterPro" id="IPR022924">
    <property type="entry name" value="Cardiolipin_synthase"/>
</dbReference>
<evidence type="ECO:0000256" key="10">
    <source>
        <dbReference type="ARBA" id="ARBA00023209"/>
    </source>
</evidence>
<accession>A0A1U7NL46</accession>
<evidence type="ECO:0000313" key="15">
    <source>
        <dbReference type="EMBL" id="OLU45317.1"/>
    </source>
</evidence>
<dbReference type="Gene3D" id="3.30.870.10">
    <property type="entry name" value="Endonuclease Chain A"/>
    <property type="match status" value="2"/>
</dbReference>
<dbReference type="RefSeq" id="WP_076341801.1">
    <property type="nucleotide sequence ID" value="NZ_CAPDDE010000082.1"/>
</dbReference>
<dbReference type="GO" id="GO:0008808">
    <property type="term" value="F:cardiolipin synthase activity"/>
    <property type="evidence" value="ECO:0007669"/>
    <property type="project" value="UniProtKB-UniRule"/>
</dbReference>
<evidence type="ECO:0000256" key="13">
    <source>
        <dbReference type="SAM" id="Phobius"/>
    </source>
</evidence>
<evidence type="ECO:0000259" key="14">
    <source>
        <dbReference type="PROSITE" id="PS50035"/>
    </source>
</evidence>
<dbReference type="EMBL" id="MPKA01000086">
    <property type="protein sequence ID" value="OLU45317.1"/>
    <property type="molecule type" value="Genomic_DNA"/>
</dbReference>
<dbReference type="NCBIfam" id="TIGR04265">
    <property type="entry name" value="bac_cardiolipin"/>
    <property type="match status" value="1"/>
</dbReference>
<keyword evidence="10" id="KW-0594">Phospholipid biosynthesis</keyword>
<keyword evidence="11" id="KW-1208">Phospholipid metabolism</keyword>
<dbReference type="EC" id="2.7.8.-" evidence="12"/>
<keyword evidence="7 13" id="KW-1133">Transmembrane helix</keyword>
<evidence type="ECO:0000256" key="9">
    <source>
        <dbReference type="ARBA" id="ARBA00023136"/>
    </source>
</evidence>
<protein>
    <recommendedName>
        <fullName evidence="12">Cardiolipin synthase</fullName>
        <ecNumber evidence="12">2.7.8.-</ecNumber>
    </recommendedName>
</protein>
<keyword evidence="9 13" id="KW-0472">Membrane</keyword>
<comment type="subcellular location">
    <subcellularLocation>
        <location evidence="1">Cell membrane</location>
        <topology evidence="1">Multi-pass membrane protein</topology>
    </subcellularLocation>
</comment>
<evidence type="ECO:0000256" key="2">
    <source>
        <dbReference type="ARBA" id="ARBA00022475"/>
    </source>
</evidence>
<dbReference type="Pfam" id="PF13091">
    <property type="entry name" value="PLDc_2"/>
    <property type="match status" value="2"/>
</dbReference>
<evidence type="ECO:0000256" key="11">
    <source>
        <dbReference type="ARBA" id="ARBA00023264"/>
    </source>
</evidence>
<dbReference type="PROSITE" id="PS50035">
    <property type="entry name" value="PLD"/>
    <property type="match status" value="2"/>
</dbReference>
<dbReference type="Proteomes" id="UP000186705">
    <property type="component" value="Unassembled WGS sequence"/>
</dbReference>
<keyword evidence="2" id="KW-1003">Cell membrane</keyword>
<dbReference type="CDD" id="cd09154">
    <property type="entry name" value="PLDc_SMU_988_like_1"/>
    <property type="match status" value="1"/>
</dbReference>
<sequence length="511" mass="59602">MRRIFKLLKQKAFYIVASLLIQVICLGVIVTYFSTRFTFFYVIMVILSIIMAIHVINRDSDSSSKLLWVALILAVPIFGGLIYLLFGNRKIPKALMAQDRQAYSDYKKYAMQNIQTLEQTNGEDHILDRMISLAWSNGYFPVYENCKTKYFDTGEIMFESIKKDLKEAKNYIFFETFILDQGHMWDTILNILLQKVEEGVDVRLIYDDFGTITHLEKDYEKYLNERGIKTYTFNKIRPQLAVQMNNRDHRKMIIIDGLKAYTGGINIADEYINTKERFGYWKDMGIRIEGKGVEMFTIAFLQIWNYQSNENTQYDSFLLPEKDYEKIKGQGYIIPFSDSPTDDNNTGKNMHLNMLNMANDLFWITTPYLILDTEMVNALTLAVNNGVDVRIVVPGIPDKKLVYEVTKSNYELLIKKGVKIYEYTPGFIHGKVCLSDQESALVGTVNMDFRSYYINYECGIWLYKTSCIPNIKHDLEQIFEQSHLVTLKECQETNPIVRNFRNILRIFSPLM</sequence>
<dbReference type="Pfam" id="PF13396">
    <property type="entry name" value="PLDc_N"/>
    <property type="match status" value="1"/>
</dbReference>
<feature type="transmembrane region" description="Helical" evidence="13">
    <location>
        <begin position="66"/>
        <end position="86"/>
    </location>
</feature>
<gene>
    <name evidence="15" type="ORF">BO225_08340</name>
</gene>
<dbReference type="GO" id="GO:0032049">
    <property type="term" value="P:cardiolipin biosynthetic process"/>
    <property type="evidence" value="ECO:0007669"/>
    <property type="project" value="UniProtKB-UniRule"/>
</dbReference>
<dbReference type="GeneID" id="78275946"/>
<dbReference type="STRING" id="1862672.BO225_08340"/>
<organism evidence="15 16">
    <name type="scientific">Dubosiella newyorkensis</name>
    <dbReference type="NCBI Taxonomy" id="1862672"/>
    <lineage>
        <taxon>Bacteria</taxon>
        <taxon>Bacillati</taxon>
        <taxon>Bacillota</taxon>
        <taxon>Erysipelotrichia</taxon>
        <taxon>Erysipelotrichales</taxon>
        <taxon>Erysipelotrichaceae</taxon>
        <taxon>Dubosiella</taxon>
    </lineage>
</organism>
<dbReference type="SMART" id="SM00155">
    <property type="entry name" value="PLDc"/>
    <property type="match status" value="2"/>
</dbReference>
<feature type="transmembrane region" description="Helical" evidence="13">
    <location>
        <begin position="39"/>
        <end position="57"/>
    </location>
</feature>
<keyword evidence="4" id="KW-0808">Transferase</keyword>
<dbReference type="InterPro" id="IPR001736">
    <property type="entry name" value="PLipase_D/transphosphatidylase"/>
</dbReference>
<dbReference type="SUPFAM" id="SSF56024">
    <property type="entry name" value="Phospholipase D/nuclease"/>
    <property type="match status" value="2"/>
</dbReference>
<reference evidence="15 16" key="1">
    <citation type="submission" date="2016-11" db="EMBL/GenBank/DDBJ databases">
        <title>Description of two novel members of the family Erysipelotrichaceae: Ileibacterium lipovorans gen. nov., sp. nov. and Dubosiella newyorkensis, gen. nov., sp. nov.</title>
        <authorList>
            <person name="Cox L.M."/>
            <person name="Sohn J."/>
            <person name="Tyrrell K.L."/>
            <person name="Citron D.M."/>
            <person name="Lawson P.A."/>
            <person name="Patel N.B."/>
            <person name="Iizumi T."/>
            <person name="Perez-Perez G.I."/>
            <person name="Goldstein E.J."/>
            <person name="Blaser M.J."/>
        </authorList>
    </citation>
    <scope>NUCLEOTIDE SEQUENCE [LARGE SCALE GENOMIC DNA]</scope>
    <source>
        <strain evidence="15 16">NYU-BL-A4</strain>
    </source>
</reference>
<evidence type="ECO:0000256" key="4">
    <source>
        <dbReference type="ARBA" id="ARBA00022679"/>
    </source>
</evidence>
<evidence type="ECO:0000256" key="8">
    <source>
        <dbReference type="ARBA" id="ARBA00023098"/>
    </source>
</evidence>
<dbReference type="InterPro" id="IPR025202">
    <property type="entry name" value="PLD-like_dom"/>
</dbReference>
<dbReference type="PANTHER" id="PTHR21248:SF22">
    <property type="entry name" value="PHOSPHOLIPASE D"/>
    <property type="match status" value="1"/>
</dbReference>
<name>A0A1U7NL46_9FIRM</name>
<keyword evidence="8" id="KW-0443">Lipid metabolism</keyword>
<dbReference type="AlphaFoldDB" id="A0A1U7NL46"/>
<dbReference type="InterPro" id="IPR027379">
    <property type="entry name" value="CLS_N"/>
</dbReference>
<dbReference type="PANTHER" id="PTHR21248">
    <property type="entry name" value="CARDIOLIPIN SYNTHASE"/>
    <property type="match status" value="1"/>
</dbReference>
<feature type="domain" description="PLD phosphodiesterase" evidence="14">
    <location>
        <begin position="424"/>
        <end position="451"/>
    </location>
</feature>
<keyword evidence="3" id="KW-0444">Lipid biosynthesis</keyword>
<keyword evidence="16" id="KW-1185">Reference proteome</keyword>
<evidence type="ECO:0000256" key="6">
    <source>
        <dbReference type="ARBA" id="ARBA00022737"/>
    </source>
</evidence>